<reference evidence="2" key="1">
    <citation type="submission" date="2022-01" db="EMBL/GenBank/DDBJ databases">
        <title>Comparative genomics reveals a dynamic genome evolution in the ectomycorrhizal milk-cap (Lactarius) mushrooms.</title>
        <authorList>
            <consortium name="DOE Joint Genome Institute"/>
            <person name="Lebreton A."/>
            <person name="Tang N."/>
            <person name="Kuo A."/>
            <person name="LaButti K."/>
            <person name="Drula E."/>
            <person name="Barry K."/>
            <person name="Clum A."/>
            <person name="Lipzen A."/>
            <person name="Mousain D."/>
            <person name="Ng V."/>
            <person name="Wang R."/>
            <person name="Wang X."/>
            <person name="Dai Y."/>
            <person name="Henrissat B."/>
            <person name="Grigoriev I.V."/>
            <person name="Guerin-Laguette A."/>
            <person name="Yu F."/>
            <person name="Martin F.M."/>
        </authorList>
    </citation>
    <scope>NUCLEOTIDE SEQUENCE</scope>
    <source>
        <strain evidence="2">QP</strain>
    </source>
</reference>
<evidence type="ECO:0000313" key="2">
    <source>
        <dbReference type="EMBL" id="KAH8997975.1"/>
    </source>
</evidence>
<dbReference type="Proteomes" id="UP001201163">
    <property type="component" value="Unassembled WGS sequence"/>
</dbReference>
<proteinExistence type="predicted"/>
<evidence type="ECO:0000256" key="1">
    <source>
        <dbReference type="SAM" id="MobiDB-lite"/>
    </source>
</evidence>
<protein>
    <submittedName>
        <fullName evidence="2">Uncharacterized protein</fullName>
    </submittedName>
</protein>
<feature type="region of interest" description="Disordered" evidence="1">
    <location>
        <begin position="27"/>
        <end position="48"/>
    </location>
</feature>
<comment type="caution">
    <text evidence="2">The sequence shown here is derived from an EMBL/GenBank/DDBJ whole genome shotgun (WGS) entry which is preliminary data.</text>
</comment>
<dbReference type="AlphaFoldDB" id="A0AAD4LLZ9"/>
<evidence type="ECO:0000313" key="3">
    <source>
        <dbReference type="Proteomes" id="UP001201163"/>
    </source>
</evidence>
<gene>
    <name evidence="2" type="ORF">EDB92DRAFT_1837246</name>
</gene>
<name>A0AAD4LLZ9_9AGAM</name>
<accession>A0AAD4LLZ9</accession>
<dbReference type="EMBL" id="JAKELL010000006">
    <property type="protein sequence ID" value="KAH8997975.1"/>
    <property type="molecule type" value="Genomic_DNA"/>
</dbReference>
<organism evidence="2 3">
    <name type="scientific">Lactarius akahatsu</name>
    <dbReference type="NCBI Taxonomy" id="416441"/>
    <lineage>
        <taxon>Eukaryota</taxon>
        <taxon>Fungi</taxon>
        <taxon>Dikarya</taxon>
        <taxon>Basidiomycota</taxon>
        <taxon>Agaricomycotina</taxon>
        <taxon>Agaricomycetes</taxon>
        <taxon>Russulales</taxon>
        <taxon>Russulaceae</taxon>
        <taxon>Lactarius</taxon>
    </lineage>
</organism>
<keyword evidence="3" id="KW-1185">Reference proteome</keyword>
<sequence>MCRGGFYPGEKSWGWQCGTHPEALPVPESLRSESPRCRRNKNPAAGGVTAPTPISVRLSLPLLLLGHAGTADAEVGAVAEVGAETDTRGLGIRRPLCACGKGHSDTSFSLVTFFRPNLGGLRVASYWPVRSSRSSVLSEEEMCGRWASRRTLNDGQRTSTTIPSTRGGLVNAVGSVHVLVDLRGAGGARTVCKLCCKVLTCLVYTASICKGACVRARTVAWECGSIVR</sequence>